<dbReference type="PROSITE" id="PS01071">
    <property type="entry name" value="GRPE"/>
    <property type="match status" value="1"/>
</dbReference>
<sequence length="193" mass="21401">MRNKQEGNSLSKQKEKAAPQPDAEETVAPETQPEETAAPQEETPDPLLAELEALKDSLAKKEEQYLRLAAEYDNYRKRTQKEKTDAYQSAKADAVLAFLPVYDNLERALKQETADEAYKKGVEMTMTGLKEVLGKLGVEEIPALGETFDPSVHNAVMHVEDEGAGENTVVEVFQAGFRTGEKVIRFAMVKVAN</sequence>
<keyword evidence="6 10" id="KW-0143">Chaperone</keyword>
<reference evidence="14" key="2">
    <citation type="submission" date="2021-04" db="EMBL/GenBank/DDBJ databases">
        <authorList>
            <person name="Gilroy R."/>
        </authorList>
    </citation>
    <scope>NUCLEOTIDE SEQUENCE</scope>
    <source>
        <strain evidence="14">ChiBcec16_6824</strain>
    </source>
</reference>
<evidence type="ECO:0000256" key="5">
    <source>
        <dbReference type="ARBA" id="ARBA00023016"/>
    </source>
</evidence>
<feature type="compositionally biased region" description="Low complexity" evidence="13">
    <location>
        <begin position="28"/>
        <end position="41"/>
    </location>
</feature>
<dbReference type="Proteomes" id="UP000823868">
    <property type="component" value="Unassembled WGS sequence"/>
</dbReference>
<evidence type="ECO:0000256" key="4">
    <source>
        <dbReference type="ARBA" id="ARBA00022490"/>
    </source>
</evidence>
<evidence type="ECO:0000256" key="2">
    <source>
        <dbReference type="ARBA" id="ARBA00009054"/>
    </source>
</evidence>
<comment type="caution">
    <text evidence="14">The sequence shown here is derived from an EMBL/GenBank/DDBJ whole genome shotgun (WGS) entry which is preliminary data.</text>
</comment>
<dbReference type="Gene3D" id="3.90.20.20">
    <property type="match status" value="1"/>
</dbReference>
<evidence type="ECO:0000256" key="6">
    <source>
        <dbReference type="ARBA" id="ARBA00023186"/>
    </source>
</evidence>
<dbReference type="PANTHER" id="PTHR21237:SF23">
    <property type="entry name" value="GRPE PROTEIN HOMOLOG, MITOCHONDRIAL"/>
    <property type="match status" value="1"/>
</dbReference>
<evidence type="ECO:0000256" key="10">
    <source>
        <dbReference type="HAMAP-Rule" id="MF_01151"/>
    </source>
</evidence>
<dbReference type="EMBL" id="DXDX01000031">
    <property type="protein sequence ID" value="HIY20569.1"/>
    <property type="molecule type" value="Genomic_DNA"/>
</dbReference>
<accession>A0A9D2BXW6</accession>
<dbReference type="GO" id="GO:0005737">
    <property type="term" value="C:cytoplasm"/>
    <property type="evidence" value="ECO:0007669"/>
    <property type="project" value="UniProtKB-SubCell"/>
</dbReference>
<dbReference type="FunFam" id="2.30.22.10:FF:000001">
    <property type="entry name" value="Protein GrpE"/>
    <property type="match status" value="1"/>
</dbReference>
<organism evidence="14 15">
    <name type="scientific">Candidatus Flavonifractor merdigallinarum</name>
    <dbReference type="NCBI Taxonomy" id="2838589"/>
    <lineage>
        <taxon>Bacteria</taxon>
        <taxon>Bacillati</taxon>
        <taxon>Bacillota</taxon>
        <taxon>Clostridia</taxon>
        <taxon>Eubacteriales</taxon>
        <taxon>Oscillospiraceae</taxon>
        <taxon>Flavonifractor</taxon>
    </lineage>
</organism>
<keyword evidence="4 10" id="KW-0963">Cytoplasm</keyword>
<dbReference type="HAMAP" id="MF_01151">
    <property type="entry name" value="GrpE"/>
    <property type="match status" value="1"/>
</dbReference>
<dbReference type="SUPFAM" id="SSF58014">
    <property type="entry name" value="Coiled-coil domain of nucleotide exchange factor GrpE"/>
    <property type="match status" value="1"/>
</dbReference>
<comment type="subcellular location">
    <subcellularLocation>
        <location evidence="1 10">Cytoplasm</location>
    </subcellularLocation>
</comment>
<evidence type="ECO:0000313" key="15">
    <source>
        <dbReference type="Proteomes" id="UP000823868"/>
    </source>
</evidence>
<dbReference type="Pfam" id="PF01025">
    <property type="entry name" value="GrpE"/>
    <property type="match status" value="1"/>
</dbReference>
<comment type="similarity">
    <text evidence="2 10 12">Belongs to the GrpE family.</text>
</comment>
<dbReference type="GO" id="GO:0006457">
    <property type="term" value="P:protein folding"/>
    <property type="evidence" value="ECO:0007669"/>
    <property type="project" value="InterPro"/>
</dbReference>
<dbReference type="SUPFAM" id="SSF51064">
    <property type="entry name" value="Head domain of nucleotide exchange factor GrpE"/>
    <property type="match status" value="1"/>
</dbReference>
<dbReference type="InterPro" id="IPR000740">
    <property type="entry name" value="GrpE"/>
</dbReference>
<evidence type="ECO:0000256" key="11">
    <source>
        <dbReference type="RuleBase" id="RU000639"/>
    </source>
</evidence>
<evidence type="ECO:0000256" key="12">
    <source>
        <dbReference type="RuleBase" id="RU004478"/>
    </source>
</evidence>
<reference evidence="14" key="1">
    <citation type="journal article" date="2021" name="PeerJ">
        <title>Extensive microbial diversity within the chicken gut microbiome revealed by metagenomics and culture.</title>
        <authorList>
            <person name="Gilroy R."/>
            <person name="Ravi A."/>
            <person name="Getino M."/>
            <person name="Pursley I."/>
            <person name="Horton D.L."/>
            <person name="Alikhan N.F."/>
            <person name="Baker D."/>
            <person name="Gharbi K."/>
            <person name="Hall N."/>
            <person name="Watson M."/>
            <person name="Adriaenssens E.M."/>
            <person name="Foster-Nyarko E."/>
            <person name="Jarju S."/>
            <person name="Secka A."/>
            <person name="Antonio M."/>
            <person name="Oren A."/>
            <person name="Chaudhuri R.R."/>
            <person name="La Ragione R."/>
            <person name="Hildebrand F."/>
            <person name="Pallen M.J."/>
        </authorList>
    </citation>
    <scope>NUCLEOTIDE SEQUENCE</scope>
    <source>
        <strain evidence="14">ChiBcec16_6824</strain>
    </source>
</reference>
<dbReference type="InterPro" id="IPR013805">
    <property type="entry name" value="GrpE_CC"/>
</dbReference>
<dbReference type="GO" id="GO:0000774">
    <property type="term" value="F:adenyl-nucleotide exchange factor activity"/>
    <property type="evidence" value="ECO:0007669"/>
    <property type="project" value="InterPro"/>
</dbReference>
<dbReference type="AlphaFoldDB" id="A0A9D2BXW6"/>
<evidence type="ECO:0000256" key="13">
    <source>
        <dbReference type="SAM" id="MobiDB-lite"/>
    </source>
</evidence>
<feature type="region of interest" description="Disordered" evidence="13">
    <location>
        <begin position="1"/>
        <end position="50"/>
    </location>
</feature>
<evidence type="ECO:0000256" key="8">
    <source>
        <dbReference type="ARBA" id="ARBA00072274"/>
    </source>
</evidence>
<dbReference type="NCBIfam" id="NF010738">
    <property type="entry name" value="PRK14140.1"/>
    <property type="match status" value="1"/>
</dbReference>
<comment type="function">
    <text evidence="7 10 11">Participates actively in the response to hyperosmotic and heat shock by preventing the aggregation of stress-denatured proteins, in association with DnaK and GrpE. It is the nucleotide exchange factor for DnaK and may function as a thermosensor. Unfolded proteins bind initially to DnaJ; upon interaction with the DnaJ-bound protein, DnaK hydrolyzes its bound ATP, resulting in the formation of a stable complex. GrpE releases ADP from DnaK; ATP binding to DnaK triggers the release of the substrate protein, thus completing the reaction cycle. Several rounds of ATP-dependent interactions between DnaJ, DnaK and GrpE are required for fully efficient folding.</text>
</comment>
<keyword evidence="5 10" id="KW-0346">Stress response</keyword>
<evidence type="ECO:0000256" key="3">
    <source>
        <dbReference type="ARBA" id="ARBA00011738"/>
    </source>
</evidence>
<proteinExistence type="inferred from homology"/>
<protein>
    <recommendedName>
        <fullName evidence="8 10">Protein GrpE</fullName>
    </recommendedName>
    <alternativeName>
        <fullName evidence="9 10">HSP-70 cofactor</fullName>
    </alternativeName>
</protein>
<dbReference type="PANTHER" id="PTHR21237">
    <property type="entry name" value="GRPE PROTEIN"/>
    <property type="match status" value="1"/>
</dbReference>
<dbReference type="GO" id="GO:0051087">
    <property type="term" value="F:protein-folding chaperone binding"/>
    <property type="evidence" value="ECO:0007669"/>
    <property type="project" value="InterPro"/>
</dbReference>
<evidence type="ECO:0000256" key="7">
    <source>
        <dbReference type="ARBA" id="ARBA00053401"/>
    </source>
</evidence>
<dbReference type="PRINTS" id="PR00773">
    <property type="entry name" value="GRPEPROTEIN"/>
</dbReference>
<name>A0A9D2BXW6_9FIRM</name>
<gene>
    <name evidence="10 14" type="primary">grpE</name>
    <name evidence="14" type="ORF">H9841_01535</name>
</gene>
<dbReference type="Gene3D" id="2.30.22.10">
    <property type="entry name" value="Head domain of nucleotide exchange factor GrpE"/>
    <property type="match status" value="1"/>
</dbReference>
<dbReference type="GO" id="GO:0042803">
    <property type="term" value="F:protein homodimerization activity"/>
    <property type="evidence" value="ECO:0007669"/>
    <property type="project" value="InterPro"/>
</dbReference>
<feature type="compositionally biased region" description="Polar residues" evidence="13">
    <location>
        <begin position="1"/>
        <end position="11"/>
    </location>
</feature>
<dbReference type="CDD" id="cd00446">
    <property type="entry name" value="GrpE"/>
    <property type="match status" value="1"/>
</dbReference>
<evidence type="ECO:0000313" key="14">
    <source>
        <dbReference type="EMBL" id="HIY20569.1"/>
    </source>
</evidence>
<dbReference type="InterPro" id="IPR009012">
    <property type="entry name" value="GrpE_head"/>
</dbReference>
<dbReference type="GO" id="GO:0051082">
    <property type="term" value="F:unfolded protein binding"/>
    <property type="evidence" value="ECO:0007669"/>
    <property type="project" value="TreeGrafter"/>
</dbReference>
<evidence type="ECO:0000256" key="9">
    <source>
        <dbReference type="ARBA" id="ARBA00076414"/>
    </source>
</evidence>
<comment type="subunit">
    <text evidence="3 10">Homodimer.</text>
</comment>
<dbReference type="NCBIfam" id="NF010757">
    <property type="entry name" value="PRK14160.1"/>
    <property type="match status" value="1"/>
</dbReference>
<evidence type="ECO:0000256" key="1">
    <source>
        <dbReference type="ARBA" id="ARBA00004496"/>
    </source>
</evidence>